<reference evidence="2" key="2">
    <citation type="journal article" date="2015" name="Fish Shellfish Immunol.">
        <title>Early steps in the European eel (Anguilla anguilla)-Vibrio vulnificus interaction in the gills: Role of the RtxA13 toxin.</title>
        <authorList>
            <person name="Callol A."/>
            <person name="Pajuelo D."/>
            <person name="Ebbesson L."/>
            <person name="Teles M."/>
            <person name="MacKenzie S."/>
            <person name="Amaro C."/>
        </authorList>
    </citation>
    <scope>NUCLEOTIDE SEQUENCE</scope>
</reference>
<name>A0A0E9Q7X9_ANGAN</name>
<accession>A0A0E9Q7X9</accession>
<feature type="transmembrane region" description="Helical" evidence="1">
    <location>
        <begin position="6"/>
        <end position="21"/>
    </location>
</feature>
<proteinExistence type="predicted"/>
<dbReference type="EMBL" id="GBXM01095596">
    <property type="protein sequence ID" value="JAH12981.1"/>
    <property type="molecule type" value="Transcribed_RNA"/>
</dbReference>
<keyword evidence="1" id="KW-1133">Transmembrane helix</keyword>
<reference evidence="2" key="1">
    <citation type="submission" date="2014-11" db="EMBL/GenBank/DDBJ databases">
        <authorList>
            <person name="Amaro Gonzalez C."/>
        </authorList>
    </citation>
    <scope>NUCLEOTIDE SEQUENCE</scope>
</reference>
<sequence length="22" mass="2672">MSNTLLFAKTVFYLFFILYINI</sequence>
<evidence type="ECO:0000313" key="2">
    <source>
        <dbReference type="EMBL" id="JAH12981.1"/>
    </source>
</evidence>
<keyword evidence="1" id="KW-0812">Transmembrane</keyword>
<organism evidence="2">
    <name type="scientific">Anguilla anguilla</name>
    <name type="common">European freshwater eel</name>
    <name type="synonym">Muraena anguilla</name>
    <dbReference type="NCBI Taxonomy" id="7936"/>
    <lineage>
        <taxon>Eukaryota</taxon>
        <taxon>Metazoa</taxon>
        <taxon>Chordata</taxon>
        <taxon>Craniata</taxon>
        <taxon>Vertebrata</taxon>
        <taxon>Euteleostomi</taxon>
        <taxon>Actinopterygii</taxon>
        <taxon>Neopterygii</taxon>
        <taxon>Teleostei</taxon>
        <taxon>Anguilliformes</taxon>
        <taxon>Anguillidae</taxon>
        <taxon>Anguilla</taxon>
    </lineage>
</organism>
<protein>
    <submittedName>
        <fullName evidence="2">Uncharacterized protein</fullName>
    </submittedName>
</protein>
<keyword evidence="1" id="KW-0472">Membrane</keyword>
<dbReference type="AlphaFoldDB" id="A0A0E9Q7X9"/>
<evidence type="ECO:0000256" key="1">
    <source>
        <dbReference type="SAM" id="Phobius"/>
    </source>
</evidence>